<accession>A0ACB9PPF8</accession>
<organism evidence="1 2">
    <name type="scientific">Bauhinia variegata</name>
    <name type="common">Purple orchid tree</name>
    <name type="synonym">Phanera variegata</name>
    <dbReference type="NCBI Taxonomy" id="167791"/>
    <lineage>
        <taxon>Eukaryota</taxon>
        <taxon>Viridiplantae</taxon>
        <taxon>Streptophyta</taxon>
        <taxon>Embryophyta</taxon>
        <taxon>Tracheophyta</taxon>
        <taxon>Spermatophyta</taxon>
        <taxon>Magnoliopsida</taxon>
        <taxon>eudicotyledons</taxon>
        <taxon>Gunneridae</taxon>
        <taxon>Pentapetalae</taxon>
        <taxon>rosids</taxon>
        <taxon>fabids</taxon>
        <taxon>Fabales</taxon>
        <taxon>Fabaceae</taxon>
        <taxon>Cercidoideae</taxon>
        <taxon>Cercideae</taxon>
        <taxon>Bauhiniinae</taxon>
        <taxon>Bauhinia</taxon>
    </lineage>
</organism>
<dbReference type="Proteomes" id="UP000828941">
    <property type="component" value="Chromosome 3"/>
</dbReference>
<protein>
    <submittedName>
        <fullName evidence="1">Uncharacterized protein</fullName>
    </submittedName>
</protein>
<name>A0ACB9PPF8_BAUVA</name>
<comment type="caution">
    <text evidence="1">The sequence shown here is derived from an EMBL/GenBank/DDBJ whole genome shotgun (WGS) entry which is preliminary data.</text>
</comment>
<sequence length="121" mass="13431">MSAKGRGPPILDDSNKYKSLCLCMRNKGRAGIKEKWLLGIQFHILSICSEAALRQVWLWRDDSCSSNCFLGSWTCVLLTQIAIFERGTQKLSKYAVGIVSVLRLFAAICLFTALHSSLGFG</sequence>
<keyword evidence="2" id="KW-1185">Reference proteome</keyword>
<evidence type="ECO:0000313" key="1">
    <source>
        <dbReference type="EMBL" id="KAI4350577.1"/>
    </source>
</evidence>
<gene>
    <name evidence="1" type="ORF">L6164_005024</name>
</gene>
<proteinExistence type="predicted"/>
<evidence type="ECO:0000313" key="2">
    <source>
        <dbReference type="Proteomes" id="UP000828941"/>
    </source>
</evidence>
<dbReference type="EMBL" id="CM039428">
    <property type="protein sequence ID" value="KAI4350577.1"/>
    <property type="molecule type" value="Genomic_DNA"/>
</dbReference>
<reference evidence="1 2" key="1">
    <citation type="journal article" date="2022" name="DNA Res.">
        <title>Chromosomal-level genome assembly of the orchid tree Bauhinia variegata (Leguminosae; Cercidoideae) supports the allotetraploid origin hypothesis of Bauhinia.</title>
        <authorList>
            <person name="Zhong Y."/>
            <person name="Chen Y."/>
            <person name="Zheng D."/>
            <person name="Pang J."/>
            <person name="Liu Y."/>
            <person name="Luo S."/>
            <person name="Meng S."/>
            <person name="Qian L."/>
            <person name="Wei D."/>
            <person name="Dai S."/>
            <person name="Zhou R."/>
        </authorList>
    </citation>
    <scope>NUCLEOTIDE SEQUENCE [LARGE SCALE GENOMIC DNA]</scope>
    <source>
        <strain evidence="1">BV-YZ2020</strain>
    </source>
</reference>